<gene>
    <name evidence="1" type="ORF">AYY17_19500</name>
</gene>
<dbReference type="EMBL" id="LZEX01000013">
    <property type="protein sequence ID" value="OBU07081.1"/>
    <property type="molecule type" value="Genomic_DNA"/>
</dbReference>
<protein>
    <recommendedName>
        <fullName evidence="3">Prophage protein</fullName>
    </recommendedName>
</protein>
<sequence>MYDNTPPELDELIDQCRALIYAIVTLDSQQPKEILSFVLWQKMDMLYEKYQQDINEPAIS</sequence>
<evidence type="ECO:0000313" key="1">
    <source>
        <dbReference type="EMBL" id="OBU07081.1"/>
    </source>
</evidence>
<dbReference type="Proteomes" id="UP000092247">
    <property type="component" value="Unassembled WGS sequence"/>
</dbReference>
<organism evidence="1 2">
    <name type="scientific">Morganella psychrotolerans</name>
    <dbReference type="NCBI Taxonomy" id="368603"/>
    <lineage>
        <taxon>Bacteria</taxon>
        <taxon>Pseudomonadati</taxon>
        <taxon>Pseudomonadota</taxon>
        <taxon>Gammaproteobacteria</taxon>
        <taxon>Enterobacterales</taxon>
        <taxon>Morganellaceae</taxon>
        <taxon>Morganella</taxon>
    </lineage>
</organism>
<evidence type="ECO:0000313" key="2">
    <source>
        <dbReference type="Proteomes" id="UP000092247"/>
    </source>
</evidence>
<reference evidence="1 2" key="1">
    <citation type="submission" date="2016-06" db="EMBL/GenBank/DDBJ databases">
        <authorList>
            <person name="Kjaerup R.B."/>
            <person name="Dalgaard T.S."/>
            <person name="Juul-Madsen H.R."/>
        </authorList>
    </citation>
    <scope>NUCLEOTIDE SEQUENCE [LARGE SCALE GENOMIC DNA]</scope>
    <source>
        <strain evidence="1 2">GCSL-Mp3</strain>
    </source>
</reference>
<comment type="caution">
    <text evidence="1">The sequence shown here is derived from an EMBL/GenBank/DDBJ whole genome shotgun (WGS) entry which is preliminary data.</text>
</comment>
<evidence type="ECO:0008006" key="3">
    <source>
        <dbReference type="Google" id="ProtNLM"/>
    </source>
</evidence>
<dbReference type="AlphaFoldDB" id="A0A1B8HDD6"/>
<accession>A0A1B8HDD6</accession>
<proteinExistence type="predicted"/>
<name>A0A1B8HDD6_9GAMM</name>
<dbReference type="RefSeq" id="WP_067423651.1">
    <property type="nucleotide sequence ID" value="NZ_LZEX01000013.1"/>
</dbReference>